<dbReference type="GO" id="GO:0016757">
    <property type="term" value="F:glycosyltransferase activity"/>
    <property type="evidence" value="ECO:0007669"/>
    <property type="project" value="UniProtKB-KW"/>
</dbReference>
<dbReference type="CDD" id="cd00761">
    <property type="entry name" value="Glyco_tranf_GTA_type"/>
    <property type="match status" value="1"/>
</dbReference>
<evidence type="ECO:0000313" key="7">
    <source>
        <dbReference type="Proteomes" id="UP000502345"/>
    </source>
</evidence>
<evidence type="ECO:0000256" key="2">
    <source>
        <dbReference type="ARBA" id="ARBA00006739"/>
    </source>
</evidence>
<dbReference type="PANTHER" id="PTHR43179">
    <property type="entry name" value="RHAMNOSYLTRANSFERASE WBBL"/>
    <property type="match status" value="1"/>
</dbReference>
<evidence type="ECO:0000256" key="4">
    <source>
        <dbReference type="ARBA" id="ARBA00022679"/>
    </source>
</evidence>
<evidence type="ECO:0000259" key="5">
    <source>
        <dbReference type="Pfam" id="PF00535"/>
    </source>
</evidence>
<keyword evidence="3" id="KW-0328">Glycosyltransferase</keyword>
<name>A0A6G9CL71_RHOER</name>
<feature type="domain" description="Glycosyltransferase 2-like" evidence="5">
    <location>
        <begin position="27"/>
        <end position="159"/>
    </location>
</feature>
<dbReference type="AlphaFoldDB" id="A0A6G9CL71"/>
<sequence>MISSERNNSTIDSVSGNHASNLSAVVAVLTYRRPDDLMELLPELLHHCRQASVGYGIRPPTVLVVDNDPAGGARETANRFGTGVTYVHEPTPGIVAARNRALAESVDVDLLVFIDDDERPTSDWLTALLETRRRTGAGGVVGPVVSAFAAPLDPWIADGGFFDRRRLPTGTEVRVAATNNLLLDLRLVRSISLQFDERFSASGGSDSLFTRRYTGAGFTLVWCDEAVVTDVVPAERATRDWVIRRRYRIGNSWARTELALISGSAETVRLRGALLLAGATRVAGGTARATLGVLGRSPRNRAHGIRIAARGAGIVAGAFGRTYLEYRRPIGA</sequence>
<evidence type="ECO:0000313" key="6">
    <source>
        <dbReference type="EMBL" id="QIP37628.1"/>
    </source>
</evidence>
<dbReference type="Proteomes" id="UP000502345">
    <property type="component" value="Chromosome"/>
</dbReference>
<organism evidence="6 7">
    <name type="scientific">Rhodococcus erythropolis</name>
    <name type="common">Arthrobacter picolinophilus</name>
    <dbReference type="NCBI Taxonomy" id="1833"/>
    <lineage>
        <taxon>Bacteria</taxon>
        <taxon>Bacillati</taxon>
        <taxon>Actinomycetota</taxon>
        <taxon>Actinomycetes</taxon>
        <taxon>Mycobacteriales</taxon>
        <taxon>Nocardiaceae</taxon>
        <taxon>Rhodococcus</taxon>
        <taxon>Rhodococcus erythropolis group</taxon>
    </lineage>
</organism>
<dbReference type="InterPro" id="IPR029044">
    <property type="entry name" value="Nucleotide-diphossugar_trans"/>
</dbReference>
<comment type="similarity">
    <text evidence="2">Belongs to the glycosyltransferase 2 family.</text>
</comment>
<keyword evidence="4" id="KW-0808">Transferase</keyword>
<evidence type="ECO:0000256" key="3">
    <source>
        <dbReference type="ARBA" id="ARBA00022676"/>
    </source>
</evidence>
<reference evidence="6 7" key="1">
    <citation type="submission" date="2020-03" db="EMBL/GenBank/DDBJ databases">
        <title>Screen low temperature-resistant strains for efficient degradation of petroleum hydrocarbons under the low temperature.</title>
        <authorList>
            <person name="Wang Y."/>
            <person name="Chen J."/>
        </authorList>
    </citation>
    <scope>NUCLEOTIDE SEQUENCE [LARGE SCALE GENOMIC DNA]</scope>
    <source>
        <strain evidence="6 7">KB1</strain>
    </source>
</reference>
<accession>A0A6G9CL71</accession>
<dbReference type="InterPro" id="IPR001173">
    <property type="entry name" value="Glyco_trans_2-like"/>
</dbReference>
<dbReference type="PANTHER" id="PTHR43179:SF12">
    <property type="entry name" value="GALACTOFURANOSYLTRANSFERASE GLFT2"/>
    <property type="match status" value="1"/>
</dbReference>
<dbReference type="Gene3D" id="3.90.550.10">
    <property type="entry name" value="Spore Coat Polysaccharide Biosynthesis Protein SpsA, Chain A"/>
    <property type="match status" value="1"/>
</dbReference>
<dbReference type="EMBL" id="CP050124">
    <property type="protein sequence ID" value="QIP37628.1"/>
    <property type="molecule type" value="Genomic_DNA"/>
</dbReference>
<comment type="pathway">
    <text evidence="1">Cell wall biogenesis; cell wall polysaccharide biosynthesis.</text>
</comment>
<evidence type="ECO:0000256" key="1">
    <source>
        <dbReference type="ARBA" id="ARBA00004776"/>
    </source>
</evidence>
<dbReference type="Pfam" id="PF00535">
    <property type="entry name" value="Glycos_transf_2"/>
    <property type="match status" value="1"/>
</dbReference>
<gene>
    <name evidence="6" type="ORF">G9444_0384</name>
</gene>
<proteinExistence type="inferred from homology"/>
<dbReference type="SUPFAM" id="SSF53448">
    <property type="entry name" value="Nucleotide-diphospho-sugar transferases"/>
    <property type="match status" value="1"/>
</dbReference>
<protein>
    <recommendedName>
        <fullName evidence="5">Glycosyltransferase 2-like domain-containing protein</fullName>
    </recommendedName>
</protein>